<proteinExistence type="predicted"/>
<protein>
    <submittedName>
        <fullName evidence="1">Uncharacterized protein</fullName>
    </submittedName>
</protein>
<accession>A0A330L2Z5</accession>
<name>A0A330L2Z5_9BACT</name>
<dbReference type="OrthoDB" id="9815391at2"/>
<dbReference type="AlphaFoldDB" id="A0A330L2Z5"/>
<dbReference type="RefSeq" id="WP_121988607.1">
    <property type="nucleotide sequence ID" value="NZ_OUNR01000002.1"/>
</dbReference>
<organism evidence="1 2">
    <name type="scientific">Nitrospira lenta</name>
    <dbReference type="NCBI Taxonomy" id="1436998"/>
    <lineage>
        <taxon>Bacteria</taxon>
        <taxon>Pseudomonadati</taxon>
        <taxon>Nitrospirota</taxon>
        <taxon>Nitrospiria</taxon>
        <taxon>Nitrospirales</taxon>
        <taxon>Nitrospiraceae</taxon>
        <taxon>Nitrospira</taxon>
    </lineage>
</organism>
<sequence length="88" mass="10169">MVYLDGANTFDLFVIGRLARAHRQTPRRILSLVHVARAFTCHQMERLVSDCLEEALMRYQSRIAVVSGLFETFYDETVPSQEVHGWLV</sequence>
<reference evidence="2" key="1">
    <citation type="submission" date="2018-04" db="EMBL/GenBank/DDBJ databases">
        <authorList>
            <person name="Lucker S."/>
            <person name="Sakoula D."/>
        </authorList>
    </citation>
    <scope>NUCLEOTIDE SEQUENCE [LARGE SCALE GENOMIC DNA]</scope>
</reference>
<dbReference type="EMBL" id="OUNR01000002">
    <property type="protein sequence ID" value="SPP64179.1"/>
    <property type="molecule type" value="Genomic_DNA"/>
</dbReference>
<dbReference type="InParanoid" id="A0A330L2Z5"/>
<evidence type="ECO:0000313" key="1">
    <source>
        <dbReference type="EMBL" id="SPP64179.1"/>
    </source>
</evidence>
<gene>
    <name evidence="1" type="ORF">NITLEN_100049</name>
</gene>
<evidence type="ECO:0000313" key="2">
    <source>
        <dbReference type="Proteomes" id="UP000248168"/>
    </source>
</evidence>
<keyword evidence="2" id="KW-1185">Reference proteome</keyword>
<dbReference type="Proteomes" id="UP000248168">
    <property type="component" value="Unassembled WGS sequence"/>
</dbReference>